<reference evidence="5" key="2">
    <citation type="submission" date="2021-02" db="EMBL/GenBank/DDBJ databases">
        <authorList>
            <person name="Kimball J.A."/>
            <person name="Haas M.W."/>
            <person name="Macchietto M."/>
            <person name="Kono T."/>
            <person name="Duquette J."/>
            <person name="Shao M."/>
        </authorList>
    </citation>
    <scope>NUCLEOTIDE SEQUENCE</scope>
    <source>
        <tissue evidence="5">Fresh leaf tissue</tissue>
    </source>
</reference>
<feature type="compositionally biased region" description="Basic and acidic residues" evidence="3">
    <location>
        <begin position="185"/>
        <end position="197"/>
    </location>
</feature>
<dbReference type="Proteomes" id="UP000729402">
    <property type="component" value="Unassembled WGS sequence"/>
</dbReference>
<dbReference type="EMBL" id="JAAALK010000288">
    <property type="protein sequence ID" value="KAG8053393.1"/>
    <property type="molecule type" value="Genomic_DNA"/>
</dbReference>
<dbReference type="InterPro" id="IPR025313">
    <property type="entry name" value="SPB4-like_CTE"/>
</dbReference>
<feature type="region of interest" description="Disordered" evidence="3">
    <location>
        <begin position="164"/>
        <end position="225"/>
    </location>
</feature>
<keyword evidence="2" id="KW-0067">ATP-binding</keyword>
<feature type="compositionally biased region" description="Basic residues" evidence="3">
    <location>
        <begin position="201"/>
        <end position="225"/>
    </location>
</feature>
<dbReference type="OrthoDB" id="7396459at2759"/>
<comment type="caution">
    <text evidence="5">The sequence shown here is derived from an EMBL/GenBank/DDBJ whole genome shotgun (WGS) entry which is preliminary data.</text>
</comment>
<accession>A0A8J5RXM1</accession>
<feature type="compositionally biased region" description="Basic residues" evidence="3">
    <location>
        <begin position="113"/>
        <end position="132"/>
    </location>
</feature>
<dbReference type="Pfam" id="PF13959">
    <property type="entry name" value="CTE_SPB4"/>
    <property type="match status" value="1"/>
</dbReference>
<dbReference type="AlphaFoldDB" id="A0A8J5RXM1"/>
<keyword evidence="2" id="KW-0547">Nucleotide-binding</keyword>
<organism evidence="5 6">
    <name type="scientific">Zizania palustris</name>
    <name type="common">Northern wild rice</name>
    <dbReference type="NCBI Taxonomy" id="103762"/>
    <lineage>
        <taxon>Eukaryota</taxon>
        <taxon>Viridiplantae</taxon>
        <taxon>Streptophyta</taxon>
        <taxon>Embryophyta</taxon>
        <taxon>Tracheophyta</taxon>
        <taxon>Spermatophyta</taxon>
        <taxon>Magnoliopsida</taxon>
        <taxon>Liliopsida</taxon>
        <taxon>Poales</taxon>
        <taxon>Poaceae</taxon>
        <taxon>BOP clade</taxon>
        <taxon>Oryzoideae</taxon>
        <taxon>Oryzeae</taxon>
        <taxon>Zizaniinae</taxon>
        <taxon>Zizania</taxon>
    </lineage>
</organism>
<feature type="domain" description="ATP-dependent rRNA helicase SPB4-like C-terminal extension" evidence="4">
    <location>
        <begin position="1"/>
        <end position="59"/>
    </location>
</feature>
<keyword evidence="2" id="KW-0347">Helicase</keyword>
<protein>
    <recommendedName>
        <fullName evidence="4">ATP-dependent rRNA helicase SPB4-like C-terminal extension domain-containing protein</fullName>
    </recommendedName>
</protein>
<feature type="compositionally biased region" description="Basic and acidic residues" evidence="3">
    <location>
        <begin position="89"/>
        <end position="112"/>
    </location>
</feature>
<keyword evidence="1" id="KW-0378">Hydrolase</keyword>
<dbReference type="GO" id="GO:0004386">
    <property type="term" value="F:helicase activity"/>
    <property type="evidence" value="ECO:0007669"/>
    <property type="project" value="UniProtKB-KW"/>
</dbReference>
<evidence type="ECO:0000313" key="5">
    <source>
        <dbReference type="EMBL" id="KAG8053393.1"/>
    </source>
</evidence>
<gene>
    <name evidence="5" type="ORF">GUJ93_ZPchr0001g30267</name>
</gene>
<reference evidence="5" key="1">
    <citation type="journal article" date="2021" name="bioRxiv">
        <title>Whole Genome Assembly and Annotation of Northern Wild Rice, Zizania palustris L., Supports a Whole Genome Duplication in the Zizania Genus.</title>
        <authorList>
            <person name="Haas M."/>
            <person name="Kono T."/>
            <person name="Macchietto M."/>
            <person name="Millas R."/>
            <person name="McGilp L."/>
            <person name="Shao M."/>
            <person name="Duquette J."/>
            <person name="Hirsch C.N."/>
            <person name="Kimball J."/>
        </authorList>
    </citation>
    <scope>NUCLEOTIDE SEQUENCE</scope>
    <source>
        <tissue evidence="5">Fresh leaf tissue</tissue>
    </source>
</reference>
<keyword evidence="6" id="KW-1185">Reference proteome</keyword>
<evidence type="ECO:0000256" key="3">
    <source>
        <dbReference type="SAM" id="MobiDB-lite"/>
    </source>
</evidence>
<evidence type="ECO:0000313" key="6">
    <source>
        <dbReference type="Proteomes" id="UP000729402"/>
    </source>
</evidence>
<proteinExistence type="predicted"/>
<evidence type="ECO:0000256" key="2">
    <source>
        <dbReference type="ARBA" id="ARBA00022806"/>
    </source>
</evidence>
<dbReference type="SMART" id="SM01178">
    <property type="entry name" value="DUF4217"/>
    <property type="match status" value="1"/>
</dbReference>
<evidence type="ECO:0000259" key="4">
    <source>
        <dbReference type="SMART" id="SM01178"/>
    </source>
</evidence>
<feature type="region of interest" description="Disordered" evidence="3">
    <location>
        <begin position="89"/>
        <end position="144"/>
    </location>
</feature>
<name>A0A8J5RXM1_ZIZPA</name>
<sequence length="225" mass="26088">MRAAAKEDRNVMEKGLTAFVSFVRAYKEHHCSYIFSWKELEIGMLAMEYGLLQIPYMPEVKHYSLSLEGFTPVTGIDVTQIKYKDKVREKQRQKTLKRKAEELAQNPEIEKTTKKKKAPERPEKPKRKKTGKQRQAVQTKEDLDELAHEYRLLKKLKRGEIDEDEYEKLTGFGDSDSDDGDSSGGDDKLDEGKERGNKVLNKFKQKGKARGSRKFQGKSKLRSRR</sequence>
<evidence type="ECO:0000256" key="1">
    <source>
        <dbReference type="ARBA" id="ARBA00022801"/>
    </source>
</evidence>
<dbReference type="GO" id="GO:0016787">
    <property type="term" value="F:hydrolase activity"/>
    <property type="evidence" value="ECO:0007669"/>
    <property type="project" value="UniProtKB-KW"/>
</dbReference>